<evidence type="ECO:0000256" key="1">
    <source>
        <dbReference type="SAM" id="MobiDB-lite"/>
    </source>
</evidence>
<feature type="region of interest" description="Disordered" evidence="1">
    <location>
        <begin position="52"/>
        <end position="80"/>
    </location>
</feature>
<proteinExistence type="predicted"/>
<comment type="caution">
    <text evidence="2">The sequence shown here is derived from an EMBL/GenBank/DDBJ whole genome shotgun (WGS) entry which is preliminary data.</text>
</comment>
<reference evidence="3" key="1">
    <citation type="journal article" date="2019" name="Int. J. Syst. Evol. Microbiol.">
        <title>The Global Catalogue of Microorganisms (GCM) 10K type strain sequencing project: providing services to taxonomists for standard genome sequencing and annotation.</title>
        <authorList>
            <consortium name="The Broad Institute Genomics Platform"/>
            <consortium name="The Broad Institute Genome Sequencing Center for Infectious Disease"/>
            <person name="Wu L."/>
            <person name="Ma J."/>
        </authorList>
    </citation>
    <scope>NUCLEOTIDE SEQUENCE [LARGE SCALE GENOMIC DNA]</scope>
    <source>
        <strain evidence="3">CCUG 48316</strain>
    </source>
</reference>
<gene>
    <name evidence="2" type="ORF">ACFQE0_26025</name>
</gene>
<evidence type="ECO:0000313" key="3">
    <source>
        <dbReference type="Proteomes" id="UP001596292"/>
    </source>
</evidence>
<feature type="compositionally biased region" description="Basic and acidic residues" evidence="1">
    <location>
        <begin position="64"/>
        <end position="80"/>
    </location>
</feature>
<evidence type="ECO:0000313" key="2">
    <source>
        <dbReference type="EMBL" id="MFC6792711.1"/>
    </source>
</evidence>
<dbReference type="Proteomes" id="UP001596292">
    <property type="component" value="Unassembled WGS sequence"/>
</dbReference>
<sequence>MNIRPIQALLDEGLTRADIAAGIAAAMDDREFRPRNWRSLVGWIRRAAKDRLEAAPKARRTHRQAPDEPTRLPTPDDVRKHQLTMAVDHFRGRWHPAGRRP</sequence>
<name>A0ABW2BRR7_9HYPH</name>
<protein>
    <submittedName>
        <fullName evidence="2">Uncharacterized protein</fullName>
    </submittedName>
</protein>
<keyword evidence="3" id="KW-1185">Reference proteome</keyword>
<dbReference type="EMBL" id="JBHSWN010000001">
    <property type="protein sequence ID" value="MFC6792711.1"/>
    <property type="molecule type" value="Genomic_DNA"/>
</dbReference>
<accession>A0ABW2BRR7</accession>
<dbReference type="RefSeq" id="WP_378974907.1">
    <property type="nucleotide sequence ID" value="NZ_JBHSWN010000001.1"/>
</dbReference>
<organism evidence="2 3">
    <name type="scientific">Methylobacterium komagatae</name>
    <dbReference type="NCBI Taxonomy" id="374425"/>
    <lineage>
        <taxon>Bacteria</taxon>
        <taxon>Pseudomonadati</taxon>
        <taxon>Pseudomonadota</taxon>
        <taxon>Alphaproteobacteria</taxon>
        <taxon>Hyphomicrobiales</taxon>
        <taxon>Methylobacteriaceae</taxon>
        <taxon>Methylobacterium</taxon>
    </lineage>
</organism>